<keyword evidence="5" id="KW-0460">Magnesium</keyword>
<dbReference type="InterPro" id="IPR023299">
    <property type="entry name" value="ATPase_P-typ_cyto_dom_N"/>
</dbReference>
<dbReference type="SUPFAM" id="SSF81660">
    <property type="entry name" value="Metal cation-transporting ATPase, ATP-binding domain N"/>
    <property type="match status" value="1"/>
</dbReference>
<feature type="transmembrane region" description="Helical" evidence="10">
    <location>
        <begin position="128"/>
        <end position="148"/>
    </location>
</feature>
<keyword evidence="8 10" id="KW-0472">Membrane</keyword>
<accession>A0AAV7JYS5</accession>
<dbReference type="InterPro" id="IPR008250">
    <property type="entry name" value="ATPase_P-typ_transduc_dom_A_sf"/>
</dbReference>
<evidence type="ECO:0000256" key="4">
    <source>
        <dbReference type="ARBA" id="ARBA00022840"/>
    </source>
</evidence>
<feature type="transmembrane region" description="Helical" evidence="10">
    <location>
        <begin position="417"/>
        <end position="440"/>
    </location>
</feature>
<dbReference type="GO" id="GO:0016887">
    <property type="term" value="F:ATP hydrolysis activity"/>
    <property type="evidence" value="ECO:0007669"/>
    <property type="project" value="InterPro"/>
</dbReference>
<name>A0AAV7JYS5_9METZ</name>
<evidence type="ECO:0000256" key="10">
    <source>
        <dbReference type="SAM" id="Phobius"/>
    </source>
</evidence>
<dbReference type="PRINTS" id="PR00119">
    <property type="entry name" value="CATATPASE"/>
</dbReference>
<evidence type="ECO:0000256" key="9">
    <source>
        <dbReference type="SAM" id="MobiDB-lite"/>
    </source>
</evidence>
<evidence type="ECO:0000256" key="2">
    <source>
        <dbReference type="ARBA" id="ARBA00022692"/>
    </source>
</evidence>
<dbReference type="GO" id="GO:0005388">
    <property type="term" value="F:P-type calcium transporter activity"/>
    <property type="evidence" value="ECO:0007669"/>
    <property type="project" value="TreeGrafter"/>
</dbReference>
<reference evidence="12 13" key="1">
    <citation type="journal article" date="2023" name="BMC Biol.">
        <title>The compact genome of the sponge Oopsacas minuta (Hexactinellida) is lacking key metazoan core genes.</title>
        <authorList>
            <person name="Santini S."/>
            <person name="Schenkelaars Q."/>
            <person name="Jourda C."/>
            <person name="Duchesne M."/>
            <person name="Belahbib H."/>
            <person name="Rocher C."/>
            <person name="Selva M."/>
            <person name="Riesgo A."/>
            <person name="Vervoort M."/>
            <person name="Leys S.P."/>
            <person name="Kodjabachian L."/>
            <person name="Le Bivic A."/>
            <person name="Borchiellini C."/>
            <person name="Claverie J.M."/>
            <person name="Renard E."/>
        </authorList>
    </citation>
    <scope>NUCLEOTIDE SEQUENCE [LARGE SCALE GENOMIC DNA]</scope>
    <source>
        <strain evidence="12">SPO-2</strain>
    </source>
</reference>
<dbReference type="InterPro" id="IPR036412">
    <property type="entry name" value="HAD-like_sf"/>
</dbReference>
<dbReference type="GO" id="GO:0005524">
    <property type="term" value="F:ATP binding"/>
    <property type="evidence" value="ECO:0007669"/>
    <property type="project" value="UniProtKB-KW"/>
</dbReference>
<keyword evidence="4" id="KW-0067">ATP-binding</keyword>
<keyword evidence="3" id="KW-0547">Nucleotide-binding</keyword>
<evidence type="ECO:0000313" key="13">
    <source>
        <dbReference type="Proteomes" id="UP001165289"/>
    </source>
</evidence>
<dbReference type="FunFam" id="2.70.150.10:FF:000029">
    <property type="entry name" value="Calcium-transporting ATPase"/>
    <property type="match status" value="1"/>
</dbReference>
<dbReference type="InterPro" id="IPR059000">
    <property type="entry name" value="ATPase_P-type_domA"/>
</dbReference>
<dbReference type="InterPro" id="IPR004014">
    <property type="entry name" value="ATPase_P-typ_cation-transptr_N"/>
</dbReference>
<keyword evidence="13" id="KW-1185">Reference proteome</keyword>
<dbReference type="NCBIfam" id="TIGR01494">
    <property type="entry name" value="ATPase_P-type"/>
    <property type="match status" value="1"/>
</dbReference>
<comment type="caution">
    <text evidence="12">The sequence shown here is derived from an EMBL/GenBank/DDBJ whole genome shotgun (WGS) entry which is preliminary data.</text>
</comment>
<dbReference type="Gene3D" id="2.70.150.10">
    <property type="entry name" value="Calcium-transporting ATPase, cytoplasmic transduction domain A"/>
    <property type="match status" value="1"/>
</dbReference>
<protein>
    <submittedName>
        <fullName evidence="12">Plasma membrane calcium-transporting ATPase 2 isoform X3</fullName>
    </submittedName>
</protein>
<evidence type="ECO:0000256" key="3">
    <source>
        <dbReference type="ARBA" id="ARBA00022741"/>
    </source>
</evidence>
<dbReference type="PANTHER" id="PTHR24093:SF369">
    <property type="entry name" value="CALCIUM-TRANSPORTING ATPASE"/>
    <property type="match status" value="1"/>
</dbReference>
<dbReference type="Proteomes" id="UP001165289">
    <property type="component" value="Unassembled WGS sequence"/>
</dbReference>
<keyword evidence="7 10" id="KW-1133">Transmembrane helix</keyword>
<evidence type="ECO:0000256" key="8">
    <source>
        <dbReference type="ARBA" id="ARBA00023136"/>
    </source>
</evidence>
<dbReference type="Gene3D" id="1.20.1110.10">
    <property type="entry name" value="Calcium-transporting ATPase, transmembrane domain"/>
    <property type="match status" value="2"/>
</dbReference>
<dbReference type="PANTHER" id="PTHR24093">
    <property type="entry name" value="CATION TRANSPORTING ATPASE"/>
    <property type="match status" value="1"/>
</dbReference>
<evidence type="ECO:0000256" key="7">
    <source>
        <dbReference type="ARBA" id="ARBA00022989"/>
    </source>
</evidence>
<dbReference type="InterPro" id="IPR023298">
    <property type="entry name" value="ATPase_P-typ_TM_dom_sf"/>
</dbReference>
<dbReference type="Gene3D" id="3.40.50.1000">
    <property type="entry name" value="HAD superfamily/HAD-like"/>
    <property type="match status" value="1"/>
</dbReference>
<keyword evidence="6" id="KW-1278">Translocase</keyword>
<dbReference type="GO" id="GO:0012505">
    <property type="term" value="C:endomembrane system"/>
    <property type="evidence" value="ECO:0007669"/>
    <property type="project" value="UniProtKB-SubCell"/>
</dbReference>
<dbReference type="InterPro" id="IPR001757">
    <property type="entry name" value="P_typ_ATPase"/>
</dbReference>
<evidence type="ECO:0000256" key="5">
    <source>
        <dbReference type="ARBA" id="ARBA00022842"/>
    </source>
</evidence>
<dbReference type="Pfam" id="PF00122">
    <property type="entry name" value="E1-E2_ATPase"/>
    <property type="match status" value="1"/>
</dbReference>
<proteinExistence type="predicted"/>
<feature type="compositionally biased region" description="Basic and acidic residues" evidence="9">
    <location>
        <begin position="336"/>
        <end position="347"/>
    </location>
</feature>
<dbReference type="InterPro" id="IPR044492">
    <property type="entry name" value="P_typ_ATPase_HD_dom"/>
</dbReference>
<dbReference type="SUPFAM" id="SSF81665">
    <property type="entry name" value="Calcium ATPase, transmembrane domain M"/>
    <property type="match status" value="1"/>
</dbReference>
<evidence type="ECO:0000256" key="6">
    <source>
        <dbReference type="ARBA" id="ARBA00022967"/>
    </source>
</evidence>
<feature type="transmembrane region" description="Helical" evidence="10">
    <location>
        <begin position="154"/>
        <end position="175"/>
    </location>
</feature>
<dbReference type="PROSITE" id="PS00154">
    <property type="entry name" value="ATPASE_E1_E2"/>
    <property type="match status" value="1"/>
</dbReference>
<dbReference type="Gene3D" id="3.40.1110.10">
    <property type="entry name" value="Calcium-transporting ATPase, cytoplasmic domain N"/>
    <property type="match status" value="1"/>
</dbReference>
<sequence length="863" mass="95149">MTTNNEEVKEINIESAQPLTNALLDDSPPGKLPKQSSTVGAITSPFDVGSDELLDIIGDRSTQGVIVRAEAAGGVKLLAEKLHTDLIQGLSAHDNYATRSQVFGQNILPKGKERNLLRILLEAASDKLLIILTVLALVSIVLQVAFSQPEERHLAWLEGAAILAAVVIVIAVGSGNDWSKERQFRQLNKKLERSEPSTVIRAGESKEIPQIEVLVGDVVSLKSGDRIPADGLLIRGNELRADQSSLTGETYQIGKTKEKDILLYGGTEIREGTGTMLVIAVGINTENGRIVNLLTGGTAKKKKKEQKEDINGKDGGNIEMEGGGSSFKNSLNLKQKWQERKERKRQEEEEGERFQAPSSTEGTILQKKLTVIAARIGYFGLIIGILTSLALLIRHFADVKSFEANRDLERIVQIISTGIVVLVVALPEGLPLAVAISLSFSVQRMLKDHNLVRKFYSCETMGNATTICSDKTGTLTTNRMTVVRSFFNLKEQCGTPKLLSLTKELIVQVACLCSNYDSKIVPHVEEIDDTTPGLFTRFKSLIKKCKIRTKHRGQADFTQAKLEEKEALPDQQGNKTECALLQMVLDMETNYDEERQKCCVEDRVKTLEFSSVRKSMTVVINHVNENGDKFYRVLTKGASEKVLDMCKFILDENDNVVNLTPEIRKVMTENISKFASLTLRTICLAYKDIPVPDETAAQALHLSPWDTDNFPEEMTCIGIVGIKDPLRDEVPESIRLCKQAGITVRMVTGDNVDTARAIALDCGIITPNDDENCVFDSKEFNKRIRRSSNGKVNLVKLDLVWPNLRVLARSSPTDKYVLVEGIILSKAHKGQVVAVTGDGTNDGPALQRADVGFAMVRLLLIEC</sequence>
<dbReference type="GO" id="GO:0051480">
    <property type="term" value="P:regulation of cytosolic calcium ion concentration"/>
    <property type="evidence" value="ECO:0007669"/>
    <property type="project" value="TreeGrafter"/>
</dbReference>
<feature type="region of interest" description="Disordered" evidence="9">
    <location>
        <begin position="301"/>
        <end position="359"/>
    </location>
</feature>
<gene>
    <name evidence="12" type="ORF">LOD99_2950</name>
</gene>
<feature type="transmembrane region" description="Helical" evidence="10">
    <location>
        <begin position="376"/>
        <end position="397"/>
    </location>
</feature>
<feature type="domain" description="Cation-transporting P-type ATPase N-terminal" evidence="11">
    <location>
        <begin position="69"/>
        <end position="144"/>
    </location>
</feature>
<evidence type="ECO:0000259" key="11">
    <source>
        <dbReference type="SMART" id="SM00831"/>
    </source>
</evidence>
<dbReference type="SFLD" id="SFLDG00002">
    <property type="entry name" value="C1.7:_P-type_atpase_like"/>
    <property type="match status" value="1"/>
</dbReference>
<dbReference type="InterPro" id="IPR023214">
    <property type="entry name" value="HAD_sf"/>
</dbReference>
<dbReference type="GO" id="GO:0005886">
    <property type="term" value="C:plasma membrane"/>
    <property type="evidence" value="ECO:0007669"/>
    <property type="project" value="TreeGrafter"/>
</dbReference>
<organism evidence="12 13">
    <name type="scientific">Oopsacas minuta</name>
    <dbReference type="NCBI Taxonomy" id="111878"/>
    <lineage>
        <taxon>Eukaryota</taxon>
        <taxon>Metazoa</taxon>
        <taxon>Porifera</taxon>
        <taxon>Hexactinellida</taxon>
        <taxon>Hexasterophora</taxon>
        <taxon>Lyssacinosida</taxon>
        <taxon>Leucopsacidae</taxon>
        <taxon>Oopsacas</taxon>
    </lineage>
</organism>
<comment type="subcellular location">
    <subcellularLocation>
        <location evidence="1">Endomembrane system</location>
        <topology evidence="1">Multi-pass membrane protein</topology>
    </subcellularLocation>
</comment>
<dbReference type="SUPFAM" id="SSF56784">
    <property type="entry name" value="HAD-like"/>
    <property type="match status" value="1"/>
</dbReference>
<keyword evidence="2 10" id="KW-0812">Transmembrane</keyword>
<dbReference type="SMART" id="SM00831">
    <property type="entry name" value="Cation_ATPase_N"/>
    <property type="match status" value="1"/>
</dbReference>
<dbReference type="SUPFAM" id="SSF81653">
    <property type="entry name" value="Calcium ATPase, transduction domain A"/>
    <property type="match status" value="1"/>
</dbReference>
<dbReference type="Pfam" id="PF00690">
    <property type="entry name" value="Cation_ATPase_N"/>
    <property type="match status" value="1"/>
</dbReference>
<evidence type="ECO:0000313" key="12">
    <source>
        <dbReference type="EMBL" id="KAI6654104.1"/>
    </source>
</evidence>
<evidence type="ECO:0000256" key="1">
    <source>
        <dbReference type="ARBA" id="ARBA00004127"/>
    </source>
</evidence>
<dbReference type="AlphaFoldDB" id="A0AAV7JYS5"/>
<dbReference type="EMBL" id="JAKMXF010000233">
    <property type="protein sequence ID" value="KAI6654104.1"/>
    <property type="molecule type" value="Genomic_DNA"/>
</dbReference>
<dbReference type="SFLD" id="SFLDS00003">
    <property type="entry name" value="Haloacid_Dehalogenase"/>
    <property type="match status" value="1"/>
</dbReference>
<dbReference type="SFLD" id="SFLDF00027">
    <property type="entry name" value="p-type_atpase"/>
    <property type="match status" value="1"/>
</dbReference>
<dbReference type="Pfam" id="PF13246">
    <property type="entry name" value="Cation_ATPase"/>
    <property type="match status" value="1"/>
</dbReference>
<dbReference type="InterPro" id="IPR018303">
    <property type="entry name" value="ATPase_P-typ_P_site"/>
</dbReference>